<dbReference type="Proteomes" id="UP001163046">
    <property type="component" value="Unassembled WGS sequence"/>
</dbReference>
<dbReference type="InterPro" id="IPR003609">
    <property type="entry name" value="Pan_app"/>
</dbReference>
<accession>A0A9W9Z3U3</accession>
<evidence type="ECO:0000259" key="2">
    <source>
        <dbReference type="PROSITE" id="PS50026"/>
    </source>
</evidence>
<evidence type="ECO:0000256" key="1">
    <source>
        <dbReference type="PROSITE-ProRule" id="PRU00076"/>
    </source>
</evidence>
<evidence type="ECO:0000313" key="3">
    <source>
        <dbReference type="EMBL" id="KAJ7374868.1"/>
    </source>
</evidence>
<dbReference type="Pfam" id="PF00008">
    <property type="entry name" value="EGF"/>
    <property type="match status" value="1"/>
</dbReference>
<dbReference type="OrthoDB" id="6020543at2759"/>
<proteinExistence type="predicted"/>
<keyword evidence="1" id="KW-1015">Disulfide bond</keyword>
<keyword evidence="4" id="KW-1185">Reference proteome</keyword>
<dbReference type="PROSITE" id="PS01186">
    <property type="entry name" value="EGF_2"/>
    <property type="match status" value="1"/>
</dbReference>
<dbReference type="PROSITE" id="PS00022">
    <property type="entry name" value="EGF_1"/>
    <property type="match status" value="1"/>
</dbReference>
<organism evidence="3 4">
    <name type="scientific">Desmophyllum pertusum</name>
    <dbReference type="NCBI Taxonomy" id="174260"/>
    <lineage>
        <taxon>Eukaryota</taxon>
        <taxon>Metazoa</taxon>
        <taxon>Cnidaria</taxon>
        <taxon>Anthozoa</taxon>
        <taxon>Hexacorallia</taxon>
        <taxon>Scleractinia</taxon>
        <taxon>Caryophylliina</taxon>
        <taxon>Caryophylliidae</taxon>
        <taxon>Desmophyllum</taxon>
    </lineage>
</organism>
<gene>
    <name evidence="3" type="ORF">OS493_005221</name>
</gene>
<name>A0A9W9Z3U3_9CNID</name>
<reference evidence="3" key="1">
    <citation type="submission" date="2023-01" db="EMBL/GenBank/DDBJ databases">
        <title>Genome assembly of the deep-sea coral Lophelia pertusa.</title>
        <authorList>
            <person name="Herrera S."/>
            <person name="Cordes E."/>
        </authorList>
    </citation>
    <scope>NUCLEOTIDE SEQUENCE</scope>
    <source>
        <strain evidence="3">USNM1676648</strain>
        <tissue evidence="3">Polyp</tissue>
    </source>
</reference>
<dbReference type="Pfam" id="PF00024">
    <property type="entry name" value="PAN_1"/>
    <property type="match status" value="1"/>
</dbReference>
<dbReference type="CDD" id="cd00054">
    <property type="entry name" value="EGF_CA"/>
    <property type="match status" value="1"/>
</dbReference>
<feature type="disulfide bond" evidence="1">
    <location>
        <begin position="104"/>
        <end position="121"/>
    </location>
</feature>
<dbReference type="SMART" id="SM00181">
    <property type="entry name" value="EGF"/>
    <property type="match status" value="1"/>
</dbReference>
<dbReference type="SUPFAM" id="SSF57196">
    <property type="entry name" value="EGF/Laminin"/>
    <property type="match status" value="1"/>
</dbReference>
<feature type="domain" description="EGF-like" evidence="2">
    <location>
        <begin position="95"/>
        <end position="133"/>
    </location>
</feature>
<comment type="caution">
    <text evidence="1">Lacks conserved residue(s) required for the propagation of feature annotation.</text>
</comment>
<comment type="caution">
    <text evidence="3">The sequence shown here is derived from an EMBL/GenBank/DDBJ whole genome shotgun (WGS) entry which is preliminary data.</text>
</comment>
<dbReference type="InterPro" id="IPR000742">
    <property type="entry name" value="EGF"/>
</dbReference>
<keyword evidence="1" id="KW-0245">EGF-like domain</keyword>
<sequence>MGDQYGFQSISDENSASFIENRHYYLRIQQKLQTDFVYDAIQCALNCLIKVGCLSFNFGLQADLEGKHLCELLASDKFSHFKYLESNAEFHHYSISSPCEYGPCQHGSTCRPLYETHSFVCHCLPGYIGIFCDKKG</sequence>
<dbReference type="Gene3D" id="2.10.25.10">
    <property type="entry name" value="Laminin"/>
    <property type="match status" value="1"/>
</dbReference>
<evidence type="ECO:0000313" key="4">
    <source>
        <dbReference type="Proteomes" id="UP001163046"/>
    </source>
</evidence>
<dbReference type="PROSITE" id="PS50026">
    <property type="entry name" value="EGF_3"/>
    <property type="match status" value="1"/>
</dbReference>
<dbReference type="AlphaFoldDB" id="A0A9W9Z3U3"/>
<dbReference type="EMBL" id="MU826827">
    <property type="protein sequence ID" value="KAJ7374868.1"/>
    <property type="molecule type" value="Genomic_DNA"/>
</dbReference>
<feature type="disulfide bond" evidence="1">
    <location>
        <begin position="123"/>
        <end position="132"/>
    </location>
</feature>
<protein>
    <recommendedName>
        <fullName evidence="2">EGF-like domain-containing protein</fullName>
    </recommendedName>
</protein>